<feature type="region of interest" description="Disordered" evidence="6">
    <location>
        <begin position="1"/>
        <end position="20"/>
    </location>
</feature>
<evidence type="ECO:0000313" key="7">
    <source>
        <dbReference type="EMBL" id="OGL80249.1"/>
    </source>
</evidence>
<keyword evidence="3" id="KW-0687">Ribonucleoprotein</keyword>
<evidence type="ECO:0000256" key="1">
    <source>
        <dbReference type="ARBA" id="ARBA00010797"/>
    </source>
</evidence>
<evidence type="ECO:0000313" key="8">
    <source>
        <dbReference type="Proteomes" id="UP000176846"/>
    </source>
</evidence>
<dbReference type="SUPFAM" id="SSF110324">
    <property type="entry name" value="Ribosomal L27 protein-like"/>
    <property type="match status" value="1"/>
</dbReference>
<accession>A0A1F7UPR8</accession>
<proteinExistence type="inferred from homology"/>
<dbReference type="PANTHER" id="PTHR15893">
    <property type="entry name" value="RIBOSOMAL PROTEIN L27"/>
    <property type="match status" value="1"/>
</dbReference>
<comment type="caution">
    <text evidence="7">The sequence shown here is derived from an EMBL/GenBank/DDBJ whole genome shotgun (WGS) entry which is preliminary data.</text>
</comment>
<dbReference type="Proteomes" id="UP000176846">
    <property type="component" value="Unassembled WGS sequence"/>
</dbReference>
<reference evidence="7 8" key="1">
    <citation type="journal article" date="2016" name="Nat. Commun.">
        <title>Thousands of microbial genomes shed light on interconnected biogeochemical processes in an aquifer system.</title>
        <authorList>
            <person name="Anantharaman K."/>
            <person name="Brown C.T."/>
            <person name="Hug L.A."/>
            <person name="Sharon I."/>
            <person name="Castelle C.J."/>
            <person name="Probst A.J."/>
            <person name="Thomas B.C."/>
            <person name="Singh A."/>
            <person name="Wilkins M.J."/>
            <person name="Karaoz U."/>
            <person name="Brodie E.L."/>
            <person name="Williams K.H."/>
            <person name="Hubbard S.S."/>
            <person name="Banfield J.F."/>
        </authorList>
    </citation>
    <scope>NUCLEOTIDE SEQUENCE [LARGE SCALE GENOMIC DNA]</scope>
</reference>
<dbReference type="Gene3D" id="2.40.50.100">
    <property type="match status" value="1"/>
</dbReference>
<comment type="similarity">
    <text evidence="1">Belongs to the bacterial ribosomal protein bL27 family.</text>
</comment>
<evidence type="ECO:0000256" key="2">
    <source>
        <dbReference type="ARBA" id="ARBA00022980"/>
    </source>
</evidence>
<evidence type="ECO:0000256" key="3">
    <source>
        <dbReference type="ARBA" id="ARBA00023274"/>
    </source>
</evidence>
<protein>
    <recommendedName>
        <fullName evidence="4">Large ribosomal subunit protein bL27</fullName>
    </recommendedName>
    <alternativeName>
        <fullName evidence="5">50S ribosomal protein L27</fullName>
    </alternativeName>
</protein>
<dbReference type="EMBL" id="MGEK01000039">
    <property type="protein sequence ID" value="OGL80249.1"/>
    <property type="molecule type" value="Genomic_DNA"/>
</dbReference>
<name>A0A1F7UPR8_9BACT</name>
<dbReference type="InterPro" id="IPR001684">
    <property type="entry name" value="Ribosomal_bL27"/>
</dbReference>
<keyword evidence="2 7" id="KW-0689">Ribosomal protein</keyword>
<dbReference type="Pfam" id="PF01016">
    <property type="entry name" value="Ribosomal_L27"/>
    <property type="match status" value="1"/>
</dbReference>
<dbReference type="GO" id="GO:0003735">
    <property type="term" value="F:structural constituent of ribosome"/>
    <property type="evidence" value="ECO:0007669"/>
    <property type="project" value="InterPro"/>
</dbReference>
<dbReference type="NCBIfam" id="TIGR00062">
    <property type="entry name" value="L27"/>
    <property type="match status" value="1"/>
</dbReference>
<sequence length="94" mass="9950">MAHKKAGGSTALGRESQSKRLGVKITHGGYAKAGSIIVRQRGTKFRPSDNVGRGSDDTLFALTTGVVQFATKKVRRYTGVLKPATYVSVAPTVS</sequence>
<evidence type="ECO:0000256" key="6">
    <source>
        <dbReference type="SAM" id="MobiDB-lite"/>
    </source>
</evidence>
<dbReference type="PANTHER" id="PTHR15893:SF0">
    <property type="entry name" value="LARGE RIBOSOMAL SUBUNIT PROTEIN BL27M"/>
    <property type="match status" value="1"/>
</dbReference>
<dbReference type="PRINTS" id="PR00063">
    <property type="entry name" value="RIBOSOMALL27"/>
</dbReference>
<gene>
    <name evidence="7" type="ORF">A2936_02680</name>
</gene>
<dbReference type="AlphaFoldDB" id="A0A1F7UPR8"/>
<organism evidence="7 8">
    <name type="scientific">Candidatus Uhrbacteria bacterium RIFCSPLOWO2_01_FULL_47_25</name>
    <dbReference type="NCBI Taxonomy" id="1802402"/>
    <lineage>
        <taxon>Bacteria</taxon>
        <taxon>Candidatus Uhriibacteriota</taxon>
    </lineage>
</organism>
<dbReference type="GO" id="GO:0006412">
    <property type="term" value="P:translation"/>
    <property type="evidence" value="ECO:0007669"/>
    <property type="project" value="InterPro"/>
</dbReference>
<evidence type="ECO:0000256" key="5">
    <source>
        <dbReference type="ARBA" id="ARBA00035477"/>
    </source>
</evidence>
<dbReference type="GO" id="GO:0022625">
    <property type="term" value="C:cytosolic large ribosomal subunit"/>
    <property type="evidence" value="ECO:0007669"/>
    <property type="project" value="TreeGrafter"/>
</dbReference>
<evidence type="ECO:0000256" key="4">
    <source>
        <dbReference type="ARBA" id="ARBA00035175"/>
    </source>
</evidence>
<dbReference type="FunFam" id="2.40.50.100:FF:000020">
    <property type="entry name" value="50S ribosomal protein L27"/>
    <property type="match status" value="1"/>
</dbReference>